<keyword evidence="2" id="KW-1003">Cell membrane</keyword>
<gene>
    <name evidence="8" type="ORF">CSW57_05105</name>
</gene>
<feature type="domain" description="RDD" evidence="7">
    <location>
        <begin position="24"/>
        <end position="148"/>
    </location>
</feature>
<feature type="transmembrane region" description="Helical" evidence="6">
    <location>
        <begin position="37"/>
        <end position="58"/>
    </location>
</feature>
<comment type="caution">
    <text evidence="8">The sequence shown here is derived from an EMBL/GenBank/DDBJ whole genome shotgun (WGS) entry which is preliminary data.</text>
</comment>
<evidence type="ECO:0000313" key="8">
    <source>
        <dbReference type="EMBL" id="PHV68574.1"/>
    </source>
</evidence>
<dbReference type="GO" id="GO:0005886">
    <property type="term" value="C:plasma membrane"/>
    <property type="evidence" value="ECO:0007669"/>
    <property type="project" value="UniProtKB-SubCell"/>
</dbReference>
<dbReference type="Pfam" id="PF06271">
    <property type="entry name" value="RDD"/>
    <property type="match status" value="1"/>
</dbReference>
<dbReference type="RefSeq" id="WP_099381695.1">
    <property type="nucleotide sequence ID" value="NZ_PEBD01000004.1"/>
</dbReference>
<evidence type="ECO:0000256" key="4">
    <source>
        <dbReference type="ARBA" id="ARBA00022989"/>
    </source>
</evidence>
<dbReference type="PANTHER" id="PTHR36115">
    <property type="entry name" value="PROLINE-RICH ANTIGEN HOMOLOG-RELATED"/>
    <property type="match status" value="1"/>
</dbReference>
<organism evidence="8 9">
    <name type="scientific">Williamsia marianensis</name>
    <dbReference type="NCBI Taxonomy" id="85044"/>
    <lineage>
        <taxon>Bacteria</taxon>
        <taxon>Bacillati</taxon>
        <taxon>Actinomycetota</taxon>
        <taxon>Actinomycetes</taxon>
        <taxon>Mycobacteriales</taxon>
        <taxon>Nocardiaceae</taxon>
        <taxon>Williamsia</taxon>
    </lineage>
</organism>
<evidence type="ECO:0000313" key="9">
    <source>
        <dbReference type="Proteomes" id="UP000225108"/>
    </source>
</evidence>
<protein>
    <recommendedName>
        <fullName evidence="7">RDD domain-containing protein</fullName>
    </recommendedName>
</protein>
<comment type="subcellular location">
    <subcellularLocation>
        <location evidence="1">Cell membrane</location>
        <topology evidence="1">Multi-pass membrane protein</topology>
    </subcellularLocation>
</comment>
<feature type="transmembrane region" description="Helical" evidence="6">
    <location>
        <begin position="70"/>
        <end position="92"/>
    </location>
</feature>
<evidence type="ECO:0000256" key="6">
    <source>
        <dbReference type="SAM" id="Phobius"/>
    </source>
</evidence>
<evidence type="ECO:0000259" key="7">
    <source>
        <dbReference type="Pfam" id="PF06271"/>
    </source>
</evidence>
<keyword evidence="4 6" id="KW-1133">Transmembrane helix</keyword>
<reference evidence="8 9" key="1">
    <citation type="submission" date="2017-10" db="EMBL/GenBank/DDBJ databases">
        <title>The draft genome sequence of Williamsia sp. BULT 1.1 isolated from the semi-arid grassland soils from South Africa.</title>
        <authorList>
            <person name="Kabwe M.H."/>
            <person name="Govender N."/>
            <person name="Mutseka Lunga P."/>
            <person name="Vikram S."/>
            <person name="Makhalanyane T.P."/>
        </authorList>
    </citation>
    <scope>NUCLEOTIDE SEQUENCE [LARGE SCALE GENOMIC DNA]</scope>
    <source>
        <strain evidence="8 9">BULT 1.1</strain>
    </source>
</reference>
<accession>A0A2G3PRZ2</accession>
<dbReference type="Proteomes" id="UP000225108">
    <property type="component" value="Unassembled WGS sequence"/>
</dbReference>
<proteinExistence type="predicted"/>
<feature type="transmembrane region" description="Helical" evidence="6">
    <location>
        <begin position="118"/>
        <end position="137"/>
    </location>
</feature>
<evidence type="ECO:0000256" key="2">
    <source>
        <dbReference type="ARBA" id="ARBA00022475"/>
    </source>
</evidence>
<evidence type="ECO:0000256" key="3">
    <source>
        <dbReference type="ARBA" id="ARBA00022692"/>
    </source>
</evidence>
<evidence type="ECO:0000256" key="5">
    <source>
        <dbReference type="ARBA" id="ARBA00023136"/>
    </source>
</evidence>
<keyword evidence="3 6" id="KW-0812">Transmembrane</keyword>
<dbReference type="AlphaFoldDB" id="A0A2G3PRZ2"/>
<dbReference type="EMBL" id="PEBD01000004">
    <property type="protein sequence ID" value="PHV68574.1"/>
    <property type="molecule type" value="Genomic_DNA"/>
</dbReference>
<dbReference type="PANTHER" id="PTHR36115:SF6">
    <property type="entry name" value="PROLINE-RICH ANTIGEN HOMOLOG"/>
    <property type="match status" value="1"/>
</dbReference>
<evidence type="ECO:0000256" key="1">
    <source>
        <dbReference type="ARBA" id="ARBA00004651"/>
    </source>
</evidence>
<keyword evidence="5 6" id="KW-0472">Membrane</keyword>
<name>A0A2G3PRZ2_WILMA</name>
<sequence>MTEKSREVAEPHHTGRDEFESRIAGIVSRGVAAVLDVATVAVILGMLYLGALLLGLLFTSGNFETPNPNVLFSGVVTYVVAVVYLAGCWMVSGRTVGSVAMGLEVVGRRGGRLGPVRALLRAMFYTTFPIGLLWVAVDRRRRSVQDIVLRSRVIYAW</sequence>
<dbReference type="InterPro" id="IPR010432">
    <property type="entry name" value="RDD"/>
</dbReference>
<dbReference type="InterPro" id="IPR051791">
    <property type="entry name" value="Pra-immunoreactive"/>
</dbReference>